<proteinExistence type="predicted"/>
<accession>A0ABS2QUT7</accession>
<reference evidence="1 2" key="1">
    <citation type="submission" date="2021-01" db="EMBL/GenBank/DDBJ databases">
        <title>Genomic Encyclopedia of Type Strains, Phase IV (KMG-IV): sequencing the most valuable type-strain genomes for metagenomic binning, comparative biology and taxonomic classification.</title>
        <authorList>
            <person name="Goeker M."/>
        </authorList>
    </citation>
    <scope>NUCLEOTIDE SEQUENCE [LARGE SCALE GENOMIC DNA]</scope>
    <source>
        <strain evidence="1 2">DSM 104297</strain>
    </source>
</reference>
<protein>
    <submittedName>
        <fullName evidence="1">Uncharacterized protein</fullName>
    </submittedName>
</protein>
<dbReference type="RefSeq" id="WP_205186709.1">
    <property type="nucleotide sequence ID" value="NZ_JAFBFC010000003.1"/>
</dbReference>
<comment type="caution">
    <text evidence="1">The sequence shown here is derived from an EMBL/GenBank/DDBJ whole genome shotgun (WGS) entry which is preliminary data.</text>
</comment>
<dbReference type="Proteomes" id="UP000809829">
    <property type="component" value="Unassembled WGS sequence"/>
</dbReference>
<evidence type="ECO:0000313" key="1">
    <source>
        <dbReference type="EMBL" id="MBM7703160.1"/>
    </source>
</evidence>
<dbReference type="EMBL" id="JAFBFC010000003">
    <property type="protein sequence ID" value="MBM7703160.1"/>
    <property type="molecule type" value="Genomic_DNA"/>
</dbReference>
<name>A0ABS2QUT7_9BACI</name>
<gene>
    <name evidence="1" type="ORF">JOC83_002007</name>
</gene>
<keyword evidence="2" id="KW-1185">Reference proteome</keyword>
<organism evidence="1 2">
    <name type="scientific">Priestia iocasae</name>
    <dbReference type="NCBI Taxonomy" id="2291674"/>
    <lineage>
        <taxon>Bacteria</taxon>
        <taxon>Bacillati</taxon>
        <taxon>Bacillota</taxon>
        <taxon>Bacilli</taxon>
        <taxon>Bacillales</taxon>
        <taxon>Bacillaceae</taxon>
        <taxon>Priestia</taxon>
    </lineage>
</organism>
<evidence type="ECO:0000313" key="2">
    <source>
        <dbReference type="Proteomes" id="UP000809829"/>
    </source>
</evidence>
<sequence>MTLQQTEQINHQKLAVTYFNETWEFLDKDSRSIEEIEQMIHLAHASFFHWNQVESCTDQNRSIGYWQLSRVYSVATMADQALYYANLCIEISIRTHLEPFYVAYAYEAQARAYAHLQKDDLAKEALHDATTYIKKIESSEAKELVLKDIEEIEEKLK</sequence>